<dbReference type="OrthoDB" id="1120077at2"/>
<dbReference type="KEGG" id="eae:EAE_13460"/>
<feature type="transmembrane region" description="Helical" evidence="1">
    <location>
        <begin position="316"/>
        <end position="333"/>
    </location>
</feature>
<dbReference type="HOGENOM" id="CLU_796293_0_0_6"/>
<evidence type="ECO:0000256" key="1">
    <source>
        <dbReference type="SAM" id="Phobius"/>
    </source>
</evidence>
<keyword evidence="3" id="KW-1185">Reference proteome</keyword>
<dbReference type="eggNOG" id="ENOG502Z8RZ">
    <property type="taxonomic scope" value="Bacteria"/>
</dbReference>
<dbReference type="EMBL" id="CP002824">
    <property type="protein sequence ID" value="AEG97606.1"/>
    <property type="molecule type" value="Genomic_DNA"/>
</dbReference>
<feature type="transmembrane region" description="Helical" evidence="1">
    <location>
        <begin position="228"/>
        <end position="248"/>
    </location>
</feature>
<sequence>MNVTRKQQRILQRAIEQWQQEGVLNSSDGQRLSASLSVRTFDWQRLSRYAFWTAIACVLIALGSLFADAELIAAIINLFSDSAVARIILPTLLAIAFYYWGFRRQRRESQWHYSTEAILFLGVVCTAIALWQLGDRLDDGSGHVAPLILLGCAIYGLIGFFARSGLVWLFFLLALGNWFGAETGYVSGWGAYWLGMSFPIRFVLFGGVLLALCYLMQNVLHQRQLFTVSKAMGLTWLFVALWILSIFGNYDSDSWYGVSQAQLLPWGLLFALAAAICIYISLKTDDGMLRGFGLTFLAINLYTRFFEFFWYSLHKVVFFLILAVSLAMIGRYAERIWHAGEGEKK</sequence>
<feature type="transmembrane region" description="Helical" evidence="1">
    <location>
        <begin position="263"/>
        <end position="282"/>
    </location>
</feature>
<feature type="transmembrane region" description="Helical" evidence="1">
    <location>
        <begin position="198"/>
        <end position="216"/>
    </location>
</feature>
<proteinExistence type="predicted"/>
<feature type="transmembrane region" description="Helical" evidence="1">
    <location>
        <begin position="113"/>
        <end position="131"/>
    </location>
</feature>
<feature type="transmembrane region" description="Helical" evidence="1">
    <location>
        <begin position="289"/>
        <end position="310"/>
    </location>
</feature>
<feature type="transmembrane region" description="Helical" evidence="1">
    <location>
        <begin position="49"/>
        <end position="77"/>
    </location>
</feature>
<organism evidence="2 3">
    <name type="scientific">Klebsiella aerogenes (strain ATCC 13048 / DSM 30053 / CCUG 1429 / JCM 1235 / KCTC 2190 / NBRC 13534 / NCIMB 10102 / NCTC 10006 / CDC 819-56)</name>
    <name type="common">Enterobacter aerogenes</name>
    <dbReference type="NCBI Taxonomy" id="1028307"/>
    <lineage>
        <taxon>Bacteria</taxon>
        <taxon>Pseudomonadati</taxon>
        <taxon>Pseudomonadota</taxon>
        <taxon>Gammaproteobacteria</taxon>
        <taxon>Enterobacterales</taxon>
        <taxon>Enterobacteriaceae</taxon>
        <taxon>Klebsiella/Raoultella group</taxon>
        <taxon>Klebsiella</taxon>
    </lineage>
</organism>
<accession>A0A0H3FPY6</accession>
<protein>
    <recommendedName>
        <fullName evidence="4">DUF2157 domain-containing protein</fullName>
    </recommendedName>
</protein>
<keyword evidence="1" id="KW-0472">Membrane</keyword>
<dbReference type="Proteomes" id="UP000008881">
    <property type="component" value="Chromosome"/>
</dbReference>
<feature type="transmembrane region" description="Helical" evidence="1">
    <location>
        <begin position="143"/>
        <end position="162"/>
    </location>
</feature>
<evidence type="ECO:0000313" key="3">
    <source>
        <dbReference type="Proteomes" id="UP000008881"/>
    </source>
</evidence>
<feature type="transmembrane region" description="Helical" evidence="1">
    <location>
        <begin position="83"/>
        <end position="101"/>
    </location>
</feature>
<dbReference type="RefSeq" id="WP_015704683.1">
    <property type="nucleotide sequence ID" value="NC_015663.1"/>
</dbReference>
<evidence type="ECO:0008006" key="4">
    <source>
        <dbReference type="Google" id="ProtNLM"/>
    </source>
</evidence>
<name>A0A0H3FPY6_KLEAK</name>
<evidence type="ECO:0000313" key="2">
    <source>
        <dbReference type="EMBL" id="AEG97606.1"/>
    </source>
</evidence>
<dbReference type="GeneID" id="93310870"/>
<dbReference type="AlphaFoldDB" id="A0A0H3FPY6"/>
<dbReference type="PATRIC" id="fig|1028307.3.peg.2687"/>
<keyword evidence="1" id="KW-1133">Transmembrane helix</keyword>
<keyword evidence="1" id="KW-0812">Transmembrane</keyword>
<feature type="transmembrane region" description="Helical" evidence="1">
    <location>
        <begin position="169"/>
        <end position="192"/>
    </location>
</feature>
<reference evidence="2 3" key="1">
    <citation type="journal article" date="2012" name="J. Bacteriol.">
        <title>Complete genome sequence of Enterobacter aerogenes KCTC 2190.</title>
        <authorList>
            <person name="Shin S.H."/>
            <person name="Kim S."/>
            <person name="Kim J.Y."/>
            <person name="Lee S."/>
            <person name="Um Y."/>
            <person name="Oh M.K."/>
            <person name="Kim Y.R."/>
            <person name="Lee J."/>
            <person name="Yang K.S."/>
        </authorList>
    </citation>
    <scope>NUCLEOTIDE SEQUENCE [LARGE SCALE GENOMIC DNA]</scope>
    <source>
        <strain evidence="2 3">KCTC 2190</strain>
    </source>
</reference>
<gene>
    <name evidence="2" type="ordered locus">EAE_13460</name>
</gene>